<dbReference type="FunFam" id="2.40.110.10:FF:000006">
    <property type="entry name" value="very long-chain specific acyl-CoA dehydrogenase, mitochondrial"/>
    <property type="match status" value="1"/>
</dbReference>
<keyword evidence="5" id="KW-0597">Phosphoprotein</keyword>
<dbReference type="Gene3D" id="2.40.110.10">
    <property type="entry name" value="Butyryl-CoA Dehydrogenase, subunit A, domain 2"/>
    <property type="match status" value="1"/>
</dbReference>
<dbReference type="Proteomes" id="UP001328107">
    <property type="component" value="Unassembled WGS sequence"/>
</dbReference>
<dbReference type="PROSITE" id="PS00073">
    <property type="entry name" value="ACYL_COA_DH_2"/>
    <property type="match status" value="1"/>
</dbReference>
<evidence type="ECO:0000259" key="31">
    <source>
        <dbReference type="Pfam" id="PF02771"/>
    </source>
</evidence>
<dbReference type="Pfam" id="PF00441">
    <property type="entry name" value="Acyl-CoA_dh_1"/>
    <property type="match status" value="1"/>
</dbReference>
<keyword evidence="11" id="KW-0809">Transit peptide</keyword>
<evidence type="ECO:0000256" key="19">
    <source>
        <dbReference type="ARBA" id="ARBA00045422"/>
    </source>
</evidence>
<protein>
    <recommendedName>
        <fullName evidence="18">Very long-chain specific acyl-CoA dehydrogenase, mitochondrial</fullName>
        <ecNumber evidence="17">1.3.8.9</ecNumber>
    </recommendedName>
</protein>
<comment type="catalytic activity">
    <reaction evidence="26">
        <text>eicosanoyl-CoA + oxidized [electron-transfer flavoprotein] + H(+) = (2E)-eicosenoyl-CoA + reduced [electron-transfer flavoprotein]</text>
        <dbReference type="Rhea" id="RHEA:47236"/>
        <dbReference type="Rhea" id="RHEA-COMP:10685"/>
        <dbReference type="Rhea" id="RHEA-COMP:10686"/>
        <dbReference type="ChEBI" id="CHEBI:15378"/>
        <dbReference type="ChEBI" id="CHEBI:57380"/>
        <dbReference type="ChEBI" id="CHEBI:57692"/>
        <dbReference type="ChEBI" id="CHEBI:58307"/>
        <dbReference type="ChEBI" id="CHEBI:74691"/>
    </reaction>
    <physiologicalReaction direction="left-to-right" evidence="26">
        <dbReference type="Rhea" id="RHEA:47237"/>
    </physiologicalReaction>
</comment>
<evidence type="ECO:0000259" key="32">
    <source>
        <dbReference type="Pfam" id="PF21343"/>
    </source>
</evidence>
<dbReference type="Gene3D" id="1.20.140.10">
    <property type="entry name" value="Butyryl-CoA Dehydrogenase, subunit A, domain 3"/>
    <property type="match status" value="2"/>
</dbReference>
<dbReference type="Pfam" id="PF21343">
    <property type="entry name" value="ACAD9-ACADV_C"/>
    <property type="match status" value="1"/>
</dbReference>
<feature type="domain" description="Acyl-CoA oxidase/dehydrogenase middle" evidence="30">
    <location>
        <begin position="189"/>
        <end position="290"/>
    </location>
</feature>
<dbReference type="InterPro" id="IPR013786">
    <property type="entry name" value="AcylCoA_DH/ox_N"/>
</dbReference>
<dbReference type="InterPro" id="IPR036250">
    <property type="entry name" value="AcylCo_DH-like_C"/>
</dbReference>
<dbReference type="InterPro" id="IPR037069">
    <property type="entry name" value="AcylCoA_DH/ox_N_sf"/>
</dbReference>
<keyword evidence="16" id="KW-0472">Membrane</keyword>
<keyword evidence="34" id="KW-1185">Reference proteome</keyword>
<evidence type="ECO:0000256" key="26">
    <source>
        <dbReference type="ARBA" id="ARBA00049140"/>
    </source>
</evidence>
<feature type="domain" description="Acyl-CoA dehydrogenase/oxidase C-terminal" evidence="29">
    <location>
        <begin position="302"/>
        <end position="447"/>
    </location>
</feature>
<feature type="domain" description="Acyl-CoA dehydrogenase/oxidase N-terminal" evidence="31">
    <location>
        <begin position="76"/>
        <end position="184"/>
    </location>
</feature>
<evidence type="ECO:0000256" key="23">
    <source>
        <dbReference type="ARBA" id="ARBA00048086"/>
    </source>
</evidence>
<comment type="cofactor">
    <cofactor evidence="1 28">
        <name>FAD</name>
        <dbReference type="ChEBI" id="CHEBI:57692"/>
    </cofactor>
</comment>
<evidence type="ECO:0000256" key="3">
    <source>
        <dbReference type="ARBA" id="ARBA00005198"/>
    </source>
</evidence>
<dbReference type="GO" id="GO:0050660">
    <property type="term" value="F:flavin adenine dinucleotide binding"/>
    <property type="evidence" value="ECO:0007669"/>
    <property type="project" value="InterPro"/>
</dbReference>
<name>A0AAN4ZEH6_9BILA</name>
<evidence type="ECO:0000256" key="4">
    <source>
        <dbReference type="ARBA" id="ARBA00009347"/>
    </source>
</evidence>
<dbReference type="FunFam" id="1.10.540.10:FF:000001">
    <property type="entry name" value="Very long-chain-specific acyl-CoA dehydrogenase, mitochondrial"/>
    <property type="match status" value="1"/>
</dbReference>
<keyword evidence="7" id="KW-0999">Mitochondrion inner membrane</keyword>
<evidence type="ECO:0000256" key="28">
    <source>
        <dbReference type="RuleBase" id="RU362125"/>
    </source>
</evidence>
<comment type="subunit">
    <text evidence="20">Homodimer. Homodimerizes after import into the mitochondrion.</text>
</comment>
<dbReference type="InterPro" id="IPR006091">
    <property type="entry name" value="Acyl-CoA_Oxase/DH_mid-dom"/>
</dbReference>
<evidence type="ECO:0000256" key="16">
    <source>
        <dbReference type="ARBA" id="ARBA00023136"/>
    </source>
</evidence>
<evidence type="ECO:0000256" key="7">
    <source>
        <dbReference type="ARBA" id="ARBA00022792"/>
    </source>
</evidence>
<evidence type="ECO:0000256" key="11">
    <source>
        <dbReference type="ARBA" id="ARBA00022946"/>
    </source>
</evidence>
<comment type="catalytic activity">
    <reaction evidence="22">
        <text>oxidized [electron-transfer flavoprotein] + hexadecanoyl-CoA + H(+) = (2E)-hexadecenoyl-CoA + reduced [electron-transfer flavoprotein]</text>
        <dbReference type="Rhea" id="RHEA:43448"/>
        <dbReference type="Rhea" id="RHEA-COMP:10685"/>
        <dbReference type="Rhea" id="RHEA-COMP:10686"/>
        <dbReference type="ChEBI" id="CHEBI:15378"/>
        <dbReference type="ChEBI" id="CHEBI:57379"/>
        <dbReference type="ChEBI" id="CHEBI:57692"/>
        <dbReference type="ChEBI" id="CHEBI:58307"/>
        <dbReference type="ChEBI" id="CHEBI:61526"/>
    </reaction>
    <physiologicalReaction direction="left-to-right" evidence="22">
        <dbReference type="Rhea" id="RHEA:43449"/>
    </physiologicalReaction>
</comment>
<dbReference type="InterPro" id="IPR009100">
    <property type="entry name" value="AcylCoA_DH/oxidase_NM_dom_sf"/>
</dbReference>
<keyword evidence="13 28" id="KW-0560">Oxidoreductase</keyword>
<dbReference type="Gene3D" id="1.10.540.10">
    <property type="entry name" value="Acyl-CoA dehydrogenase/oxidase, N-terminal domain"/>
    <property type="match status" value="1"/>
</dbReference>
<evidence type="ECO:0000256" key="6">
    <source>
        <dbReference type="ARBA" id="ARBA00022630"/>
    </source>
</evidence>
<evidence type="ECO:0000313" key="33">
    <source>
        <dbReference type="EMBL" id="GMR37631.1"/>
    </source>
</evidence>
<evidence type="ECO:0000256" key="13">
    <source>
        <dbReference type="ARBA" id="ARBA00023002"/>
    </source>
</evidence>
<keyword evidence="15" id="KW-0496">Mitochondrion</keyword>
<evidence type="ECO:0000259" key="30">
    <source>
        <dbReference type="Pfam" id="PF02770"/>
    </source>
</evidence>
<evidence type="ECO:0000313" key="34">
    <source>
        <dbReference type="Proteomes" id="UP001328107"/>
    </source>
</evidence>
<keyword evidence="9 28" id="KW-0274">FAD</keyword>
<dbReference type="EC" id="1.3.8.9" evidence="17"/>
<dbReference type="SUPFAM" id="SSF56645">
    <property type="entry name" value="Acyl-CoA dehydrogenase NM domain-like"/>
    <property type="match status" value="1"/>
</dbReference>
<comment type="catalytic activity">
    <reaction evidence="23">
        <text>tetracosanoyl-CoA + oxidized [electron-transfer flavoprotein] + H(+) = (2E)-tetracosenoyl-CoA + reduced [electron-transfer flavoprotein]</text>
        <dbReference type="Rhea" id="RHEA:47232"/>
        <dbReference type="Rhea" id="RHEA-COMP:10685"/>
        <dbReference type="Rhea" id="RHEA-COMP:10686"/>
        <dbReference type="ChEBI" id="CHEBI:15378"/>
        <dbReference type="ChEBI" id="CHEBI:57692"/>
        <dbReference type="ChEBI" id="CHEBI:58307"/>
        <dbReference type="ChEBI" id="CHEBI:65052"/>
        <dbReference type="ChEBI" id="CHEBI:74693"/>
    </reaction>
    <physiologicalReaction direction="left-to-right" evidence="23">
        <dbReference type="Rhea" id="RHEA:47233"/>
    </physiologicalReaction>
</comment>
<evidence type="ECO:0000256" key="18">
    <source>
        <dbReference type="ARBA" id="ARBA00040902"/>
    </source>
</evidence>
<evidence type="ECO:0000256" key="1">
    <source>
        <dbReference type="ARBA" id="ARBA00001974"/>
    </source>
</evidence>
<accession>A0AAN4ZEH6</accession>
<comment type="catalytic activity">
    <reaction evidence="27">
        <text>octadecanoyl-CoA + oxidized [electron-transfer flavoprotein] + H(+) = (2E)-octadecenoyl-CoA + reduced [electron-transfer flavoprotein]</text>
        <dbReference type="Rhea" id="RHEA:47240"/>
        <dbReference type="Rhea" id="RHEA-COMP:10685"/>
        <dbReference type="Rhea" id="RHEA-COMP:10686"/>
        <dbReference type="ChEBI" id="CHEBI:15378"/>
        <dbReference type="ChEBI" id="CHEBI:57394"/>
        <dbReference type="ChEBI" id="CHEBI:57692"/>
        <dbReference type="ChEBI" id="CHEBI:58307"/>
        <dbReference type="ChEBI" id="CHEBI:71412"/>
    </reaction>
    <physiologicalReaction direction="left-to-right" evidence="27">
        <dbReference type="Rhea" id="RHEA:47241"/>
    </physiologicalReaction>
</comment>
<gene>
    <name evidence="33" type="ORF">PMAYCL1PPCAC_07826</name>
</gene>
<evidence type="ECO:0000256" key="21">
    <source>
        <dbReference type="ARBA" id="ARBA00047893"/>
    </source>
</evidence>
<evidence type="ECO:0000256" key="24">
    <source>
        <dbReference type="ARBA" id="ARBA00049038"/>
    </source>
</evidence>
<evidence type="ECO:0000256" key="22">
    <source>
        <dbReference type="ARBA" id="ARBA00047916"/>
    </source>
</evidence>
<organism evidence="33 34">
    <name type="scientific">Pristionchus mayeri</name>
    <dbReference type="NCBI Taxonomy" id="1317129"/>
    <lineage>
        <taxon>Eukaryota</taxon>
        <taxon>Metazoa</taxon>
        <taxon>Ecdysozoa</taxon>
        <taxon>Nematoda</taxon>
        <taxon>Chromadorea</taxon>
        <taxon>Rhabditida</taxon>
        <taxon>Rhabditina</taxon>
        <taxon>Diplogasteromorpha</taxon>
        <taxon>Diplogasteroidea</taxon>
        <taxon>Neodiplogasteridae</taxon>
        <taxon>Pristionchus</taxon>
    </lineage>
</organism>
<evidence type="ECO:0000256" key="14">
    <source>
        <dbReference type="ARBA" id="ARBA00023098"/>
    </source>
</evidence>
<evidence type="ECO:0000256" key="27">
    <source>
        <dbReference type="ARBA" id="ARBA00049224"/>
    </source>
</evidence>
<evidence type="ECO:0000256" key="9">
    <source>
        <dbReference type="ARBA" id="ARBA00022827"/>
    </source>
</evidence>
<dbReference type="Pfam" id="PF02770">
    <property type="entry name" value="Acyl-CoA_dh_M"/>
    <property type="match status" value="1"/>
</dbReference>
<comment type="pathway">
    <text evidence="3">Lipid metabolism; mitochondrial fatty acid beta-oxidation.</text>
</comment>
<evidence type="ECO:0000256" key="2">
    <source>
        <dbReference type="ARBA" id="ARBA00004637"/>
    </source>
</evidence>
<feature type="non-terminal residue" evidence="33">
    <location>
        <position position="1"/>
    </location>
</feature>
<reference evidence="34" key="1">
    <citation type="submission" date="2022-10" db="EMBL/GenBank/DDBJ databases">
        <title>Genome assembly of Pristionchus species.</title>
        <authorList>
            <person name="Yoshida K."/>
            <person name="Sommer R.J."/>
        </authorList>
    </citation>
    <scope>NUCLEOTIDE SEQUENCE [LARGE SCALE GENOMIC DNA]</scope>
    <source>
        <strain evidence="34">RS5460</strain>
    </source>
</reference>
<keyword evidence="12" id="KW-0007">Acetylation</keyword>
<comment type="similarity">
    <text evidence="4 28">Belongs to the acyl-CoA dehydrogenase family.</text>
</comment>
<dbReference type="PANTHER" id="PTHR43884">
    <property type="entry name" value="ACYL-COA DEHYDROGENASE"/>
    <property type="match status" value="1"/>
</dbReference>
<proteinExistence type="inferred from homology"/>
<comment type="caution">
    <text evidence="33">The sequence shown here is derived from an EMBL/GenBank/DDBJ whole genome shotgun (WGS) entry which is preliminary data.</text>
</comment>
<dbReference type="GO" id="GO:0005743">
    <property type="term" value="C:mitochondrial inner membrane"/>
    <property type="evidence" value="ECO:0007669"/>
    <property type="project" value="UniProtKB-SubCell"/>
</dbReference>
<evidence type="ECO:0000256" key="20">
    <source>
        <dbReference type="ARBA" id="ARBA00046812"/>
    </source>
</evidence>
<comment type="catalytic activity">
    <reaction evidence="24">
        <text>tetradecanoyl-CoA + oxidized [electron-transfer flavoprotein] + H(+) = (2E)-tetradecenoyl-CoA + reduced [electron-transfer flavoprotein]</text>
        <dbReference type="Rhea" id="RHEA:47316"/>
        <dbReference type="Rhea" id="RHEA-COMP:10685"/>
        <dbReference type="Rhea" id="RHEA-COMP:10686"/>
        <dbReference type="ChEBI" id="CHEBI:15378"/>
        <dbReference type="ChEBI" id="CHEBI:57385"/>
        <dbReference type="ChEBI" id="CHEBI:57692"/>
        <dbReference type="ChEBI" id="CHEBI:58307"/>
        <dbReference type="ChEBI" id="CHEBI:61405"/>
    </reaction>
    <physiologicalReaction direction="left-to-right" evidence="24">
        <dbReference type="Rhea" id="RHEA:47317"/>
    </physiologicalReaction>
</comment>
<dbReference type="EMBL" id="BTRK01000002">
    <property type="protein sequence ID" value="GMR37631.1"/>
    <property type="molecule type" value="Genomic_DNA"/>
</dbReference>
<evidence type="ECO:0000256" key="8">
    <source>
        <dbReference type="ARBA" id="ARBA00022799"/>
    </source>
</evidence>
<evidence type="ECO:0000256" key="5">
    <source>
        <dbReference type="ARBA" id="ARBA00022553"/>
    </source>
</evidence>
<comment type="catalytic activity">
    <reaction evidence="21">
        <text>dodecanoyl-CoA + oxidized [electron-transfer flavoprotein] + H(+) = (2E)-dodecenoyl-CoA + reduced [electron-transfer flavoprotein]</text>
        <dbReference type="Rhea" id="RHEA:47296"/>
        <dbReference type="Rhea" id="RHEA-COMP:10685"/>
        <dbReference type="Rhea" id="RHEA-COMP:10686"/>
        <dbReference type="ChEBI" id="CHEBI:15378"/>
        <dbReference type="ChEBI" id="CHEBI:57330"/>
        <dbReference type="ChEBI" id="CHEBI:57375"/>
        <dbReference type="ChEBI" id="CHEBI:57692"/>
        <dbReference type="ChEBI" id="CHEBI:58307"/>
    </reaction>
    <physiologicalReaction direction="left-to-right" evidence="21">
        <dbReference type="Rhea" id="RHEA:47297"/>
    </physiologicalReaction>
</comment>
<evidence type="ECO:0000256" key="25">
    <source>
        <dbReference type="ARBA" id="ARBA00049050"/>
    </source>
</evidence>
<feature type="domain" description="ACAD9/ACADV-like C-terminal" evidence="32">
    <location>
        <begin position="491"/>
        <end position="607"/>
    </location>
</feature>
<comment type="catalytic activity">
    <reaction evidence="25">
        <text>a very-long-chain 2,3-saturated fatty acyl-CoA + oxidized [electron-transfer flavoprotein] + H(+) = a very-long-chain (2E)-enoyl-CoA + reduced [electron-transfer flavoprotein]</text>
        <dbReference type="Rhea" id="RHEA:19181"/>
        <dbReference type="Rhea" id="RHEA-COMP:10685"/>
        <dbReference type="Rhea" id="RHEA-COMP:10686"/>
        <dbReference type="ChEBI" id="CHEBI:15378"/>
        <dbReference type="ChEBI" id="CHEBI:57692"/>
        <dbReference type="ChEBI" id="CHEBI:58307"/>
        <dbReference type="ChEBI" id="CHEBI:83724"/>
        <dbReference type="ChEBI" id="CHEBI:83728"/>
        <dbReference type="EC" id="1.3.8.9"/>
    </reaction>
    <physiologicalReaction direction="left-to-right" evidence="25">
        <dbReference type="Rhea" id="RHEA:19182"/>
    </physiologicalReaction>
</comment>
<dbReference type="GO" id="GO:0000062">
    <property type="term" value="F:fatty-acyl-CoA binding"/>
    <property type="evidence" value="ECO:0007669"/>
    <property type="project" value="TreeGrafter"/>
</dbReference>
<keyword evidence="8" id="KW-0702">S-nitrosylation</keyword>
<dbReference type="GO" id="GO:0017099">
    <property type="term" value="F:very-long-chain fatty acyl-CoA dehydrogenase activity"/>
    <property type="evidence" value="ECO:0007669"/>
    <property type="project" value="UniProtKB-EC"/>
</dbReference>
<evidence type="ECO:0000256" key="12">
    <source>
        <dbReference type="ARBA" id="ARBA00022990"/>
    </source>
</evidence>
<dbReference type="Pfam" id="PF02771">
    <property type="entry name" value="Acyl-CoA_dh_N"/>
    <property type="match status" value="1"/>
</dbReference>
<evidence type="ECO:0000256" key="17">
    <source>
        <dbReference type="ARBA" id="ARBA00039034"/>
    </source>
</evidence>
<dbReference type="SUPFAM" id="SSF47203">
    <property type="entry name" value="Acyl-CoA dehydrogenase C-terminal domain-like"/>
    <property type="match status" value="1"/>
</dbReference>
<dbReference type="InterPro" id="IPR046373">
    <property type="entry name" value="Acyl-CoA_Oxase/DH_mid-dom_sf"/>
</dbReference>
<keyword evidence="6 28" id="KW-0285">Flavoprotein</keyword>
<dbReference type="FunFam" id="1.20.140.10:FF:000008">
    <property type="entry name" value="acyl-CoA dehydrogenase family member 9, mitochondrial"/>
    <property type="match status" value="1"/>
</dbReference>
<comment type="subcellular location">
    <subcellularLocation>
        <location evidence="2">Mitochondrion inner membrane</location>
        <topology evidence="2">Peripheral membrane protein</topology>
    </subcellularLocation>
</comment>
<dbReference type="InterPro" id="IPR009075">
    <property type="entry name" value="AcylCo_DH/oxidase_C"/>
</dbReference>
<dbReference type="InterPro" id="IPR049448">
    <property type="entry name" value="ACAD9/ACADV-like_C"/>
</dbReference>
<dbReference type="InterPro" id="IPR006089">
    <property type="entry name" value="Acyl-CoA_DH_CS"/>
</dbReference>
<dbReference type="AlphaFoldDB" id="A0AAN4ZEH6"/>
<evidence type="ECO:0000256" key="10">
    <source>
        <dbReference type="ARBA" id="ARBA00022832"/>
    </source>
</evidence>
<keyword evidence="10" id="KW-0276">Fatty acid metabolism</keyword>
<keyword evidence="14" id="KW-0443">Lipid metabolism</keyword>
<dbReference type="GO" id="GO:0006631">
    <property type="term" value="P:fatty acid metabolic process"/>
    <property type="evidence" value="ECO:0007669"/>
    <property type="project" value="UniProtKB-KW"/>
</dbReference>
<evidence type="ECO:0000259" key="29">
    <source>
        <dbReference type="Pfam" id="PF00441"/>
    </source>
</evidence>
<sequence length="618" mass="66570">CRMLSRLAPNSAVRSAISGSNAVRFASAAAAEKKIEKKPASKAQDSDSFCMNLFRGKTKVDQVFPFPLNLDEERKETLQMILDPTSKFLNEVNDVVKNDENAETPMEVLKQFAELGAFGALVPPEYEGAGLNNTQMARLAEIVGSHDLGLGVIMGAHQSIGYKGILLFGTEEQKKKYLPDLATGRKFAAFCLTESSTGSDANGVKSMARKSEDGSHYILNANKIFISNGGFADVFTVFAQMPIQQADGTTKNKVTAFIVERGFGGVTNGPPEKKMGIKGSNTAVVDFENVKIPKENLLGGEGEGFKIAMNILNNGRFGIPAAMTGAMKHCIKKTIDQVTTREQFGSKLEEYGNVQEKLATMIAKQYACESILYILASNMDRGIQDYQLEAAIAKVFTSECAWETCDEAIQVHGGMGFMKETGLERVLRDLRIFRIFEGANDIMRIFVGLTGIQHAGKHLTEQAKGGIGGLIGVAMSRFSGPSGAFNGVVDPSLKKSADALDNCVTLFGRTVQDLLMNHKKGIIHRQYEVVRVADAAINIYAMAATLSRCTQTSKSAGSTAEYEKKVANFFCETAAARAEASLKAAASPNDAIVNTIKEISKGACSAGNNPIAHPIDTI</sequence>
<evidence type="ECO:0000256" key="15">
    <source>
        <dbReference type="ARBA" id="ARBA00023128"/>
    </source>
</evidence>
<comment type="function">
    <text evidence="19">Very long-chain specific acyl-CoA dehydrogenase is one of the acyl-CoA dehydrogenases that catalyze the first step of mitochondrial fatty acid beta-oxidation, an aerobic process breaking down fatty acids into acetyl-CoA and allowing the production of energy from fats. The first step of fatty acid beta-oxidation consists in the removal of one hydrogen from C-2 and C-3 of the straight-chain fatty acyl-CoA thioester, resulting in the formation of trans-2-enoyl-CoA. Among the different mitochondrial acyl-CoA dehydrogenases, very long-chain specific acyl-CoA dehydrogenase acts specifically on acyl-CoAs with saturated 12 to 24 carbons long primary chains.</text>
</comment>
<dbReference type="PANTHER" id="PTHR43884:SF11">
    <property type="entry name" value="VERY LONG-CHAIN SPECIFIC ACYL-COA DEHYDROGENASE, MITOCHONDRIAL"/>
    <property type="match status" value="1"/>
</dbReference>
<dbReference type="CDD" id="cd01161">
    <property type="entry name" value="VLCAD"/>
    <property type="match status" value="1"/>
</dbReference>